<dbReference type="Gene3D" id="3.40.50.720">
    <property type="entry name" value="NAD(P)-binding Rossmann-like Domain"/>
    <property type="match status" value="1"/>
</dbReference>
<reference evidence="2" key="1">
    <citation type="submission" date="2020-04" db="EMBL/GenBank/DDBJ databases">
        <title>Genome Assembly and Annotation of Botryosphaeria dothidea sdau 11-99, a Latent Pathogen of Apple Fruit Ring Rot in China.</title>
        <authorList>
            <person name="Yu C."/>
            <person name="Diao Y."/>
            <person name="Lu Q."/>
            <person name="Zhao J."/>
            <person name="Cui S."/>
            <person name="Peng C."/>
            <person name="He B."/>
            <person name="Liu H."/>
        </authorList>
    </citation>
    <scope>NUCLEOTIDE SEQUENCE [LARGE SCALE GENOMIC DNA]</scope>
    <source>
        <strain evidence="2">Sdau11-99</strain>
    </source>
</reference>
<protein>
    <recommendedName>
        <fullName evidence="1">NAD-dependent epimerase/dehydratase domain-containing protein</fullName>
    </recommendedName>
</protein>
<dbReference type="AlphaFoldDB" id="A0A8H4J105"/>
<dbReference type="Proteomes" id="UP000572817">
    <property type="component" value="Unassembled WGS sequence"/>
</dbReference>
<sequence>MTSPPPPRILLTGATGYIGGTILTHLLNTTPSPTPSTTPITCLVRGADRAALLTATYGARVAPALYRDLDDVETAAAVAAQHDLVVSATLGYHAASVQALLRGLAWRRAATGREVWFVHTSGTSNLADRPVSAGFVEAREFDDAEDDVYGYEEEREREWAYVQRTVELGVVDAGLALGVRTVVIMGPTVFGRGTGLFNRGSVQIPTFVRSTLERGRAVVMWEGKGVRDYVHVEDLAELYGTVVEEVLERDGRALPTGKEGIIFGGSGRFTWMEVAEGVADACYEEGKITDTRVESVGLTEGAKILASYLEGADEAMVEVGLSSNSRTVASVARKLGWRPTRGEEAWKKGFRDDVKAVLGKTE</sequence>
<feature type="domain" description="NAD-dependent epimerase/dehydratase" evidence="1">
    <location>
        <begin position="9"/>
        <end position="245"/>
    </location>
</feature>
<proteinExistence type="predicted"/>
<dbReference type="OrthoDB" id="10262413at2759"/>
<organism evidence="2 3">
    <name type="scientific">Botryosphaeria dothidea</name>
    <dbReference type="NCBI Taxonomy" id="55169"/>
    <lineage>
        <taxon>Eukaryota</taxon>
        <taxon>Fungi</taxon>
        <taxon>Dikarya</taxon>
        <taxon>Ascomycota</taxon>
        <taxon>Pezizomycotina</taxon>
        <taxon>Dothideomycetes</taxon>
        <taxon>Dothideomycetes incertae sedis</taxon>
        <taxon>Botryosphaeriales</taxon>
        <taxon>Botryosphaeriaceae</taxon>
        <taxon>Botryosphaeria</taxon>
    </lineage>
</organism>
<dbReference type="SUPFAM" id="SSF51735">
    <property type="entry name" value="NAD(P)-binding Rossmann-fold domains"/>
    <property type="match status" value="1"/>
</dbReference>
<evidence type="ECO:0000259" key="1">
    <source>
        <dbReference type="Pfam" id="PF01370"/>
    </source>
</evidence>
<gene>
    <name evidence="2" type="ORF">GTA08_BOTSDO13591</name>
</gene>
<dbReference type="PANTHER" id="PTHR48079">
    <property type="entry name" value="PROTEIN YEEZ"/>
    <property type="match status" value="1"/>
</dbReference>
<evidence type="ECO:0000313" key="2">
    <source>
        <dbReference type="EMBL" id="KAF4310982.1"/>
    </source>
</evidence>
<dbReference type="GO" id="GO:0004029">
    <property type="term" value="F:aldehyde dehydrogenase (NAD+) activity"/>
    <property type="evidence" value="ECO:0007669"/>
    <property type="project" value="TreeGrafter"/>
</dbReference>
<keyword evidence="3" id="KW-1185">Reference proteome</keyword>
<dbReference type="PANTHER" id="PTHR48079:SF6">
    <property type="entry name" value="NAD(P)-BINDING DOMAIN-CONTAINING PROTEIN-RELATED"/>
    <property type="match status" value="1"/>
</dbReference>
<accession>A0A8H4J105</accession>
<dbReference type="GO" id="GO:0005737">
    <property type="term" value="C:cytoplasm"/>
    <property type="evidence" value="ECO:0007669"/>
    <property type="project" value="TreeGrafter"/>
</dbReference>
<dbReference type="EMBL" id="WWBZ02000012">
    <property type="protein sequence ID" value="KAF4310982.1"/>
    <property type="molecule type" value="Genomic_DNA"/>
</dbReference>
<comment type="caution">
    <text evidence="2">The sequence shown here is derived from an EMBL/GenBank/DDBJ whole genome shotgun (WGS) entry which is preliminary data.</text>
</comment>
<evidence type="ECO:0000313" key="3">
    <source>
        <dbReference type="Proteomes" id="UP000572817"/>
    </source>
</evidence>
<dbReference type="InterPro" id="IPR001509">
    <property type="entry name" value="Epimerase_deHydtase"/>
</dbReference>
<dbReference type="InterPro" id="IPR051783">
    <property type="entry name" value="NAD(P)-dependent_oxidoreduct"/>
</dbReference>
<name>A0A8H4J105_9PEZI</name>
<dbReference type="Pfam" id="PF01370">
    <property type="entry name" value="Epimerase"/>
    <property type="match status" value="1"/>
</dbReference>
<dbReference type="InterPro" id="IPR036291">
    <property type="entry name" value="NAD(P)-bd_dom_sf"/>
</dbReference>